<dbReference type="Proteomes" id="UP000467841">
    <property type="component" value="Unassembled WGS sequence"/>
</dbReference>
<dbReference type="InterPro" id="IPR017451">
    <property type="entry name" value="F-box-assoc_interact_dom"/>
</dbReference>
<organism evidence="2 3">
    <name type="scientific">Microthlaspi erraticum</name>
    <dbReference type="NCBI Taxonomy" id="1685480"/>
    <lineage>
        <taxon>Eukaryota</taxon>
        <taxon>Viridiplantae</taxon>
        <taxon>Streptophyta</taxon>
        <taxon>Embryophyta</taxon>
        <taxon>Tracheophyta</taxon>
        <taxon>Spermatophyta</taxon>
        <taxon>Magnoliopsida</taxon>
        <taxon>eudicotyledons</taxon>
        <taxon>Gunneridae</taxon>
        <taxon>Pentapetalae</taxon>
        <taxon>rosids</taxon>
        <taxon>malvids</taxon>
        <taxon>Brassicales</taxon>
        <taxon>Brassicaceae</taxon>
        <taxon>Coluteocarpeae</taxon>
        <taxon>Microthlaspi</taxon>
    </lineage>
</organism>
<dbReference type="SMART" id="SM00256">
    <property type="entry name" value="FBOX"/>
    <property type="match status" value="1"/>
</dbReference>
<evidence type="ECO:0000259" key="1">
    <source>
        <dbReference type="PROSITE" id="PS50181"/>
    </source>
</evidence>
<dbReference type="Pfam" id="PF00646">
    <property type="entry name" value="F-box"/>
    <property type="match status" value="1"/>
</dbReference>
<dbReference type="InterPro" id="IPR036047">
    <property type="entry name" value="F-box-like_dom_sf"/>
</dbReference>
<dbReference type="InterPro" id="IPR006527">
    <property type="entry name" value="F-box-assoc_dom_typ1"/>
</dbReference>
<dbReference type="SUPFAM" id="SSF81383">
    <property type="entry name" value="F-box domain"/>
    <property type="match status" value="1"/>
</dbReference>
<dbReference type="InterPro" id="IPR050796">
    <property type="entry name" value="SCF_F-box_component"/>
</dbReference>
<dbReference type="AlphaFoldDB" id="A0A6D2K1X7"/>
<accession>A0A6D2K1X7</accession>
<protein>
    <recommendedName>
        <fullName evidence="1">F-box domain-containing protein</fullName>
    </recommendedName>
</protein>
<dbReference type="NCBIfam" id="TIGR01640">
    <property type="entry name" value="F_box_assoc_1"/>
    <property type="match status" value="1"/>
</dbReference>
<dbReference type="OrthoDB" id="5314306at2759"/>
<proteinExistence type="predicted"/>
<comment type="caution">
    <text evidence="2">The sequence shown here is derived from an EMBL/GenBank/DDBJ whole genome shotgun (WGS) entry which is preliminary data.</text>
</comment>
<evidence type="ECO:0000313" key="2">
    <source>
        <dbReference type="EMBL" id="CAA7048154.1"/>
    </source>
</evidence>
<dbReference type="Gene3D" id="1.20.1280.50">
    <property type="match status" value="1"/>
</dbReference>
<reference evidence="2" key="1">
    <citation type="submission" date="2020-01" db="EMBL/GenBank/DDBJ databases">
        <authorList>
            <person name="Mishra B."/>
        </authorList>
    </citation>
    <scope>NUCLEOTIDE SEQUENCE [LARGE SCALE GENOMIC DNA]</scope>
</reference>
<name>A0A6D2K1X7_9BRAS</name>
<dbReference type="Pfam" id="PF07734">
    <property type="entry name" value="FBA_1"/>
    <property type="match status" value="1"/>
</dbReference>
<dbReference type="InterPro" id="IPR001810">
    <property type="entry name" value="F-box_dom"/>
</dbReference>
<dbReference type="PANTHER" id="PTHR31672:SF10">
    <property type="entry name" value="F-BOX DOMAIN-CONTAINING PROTEIN"/>
    <property type="match status" value="1"/>
</dbReference>
<evidence type="ECO:0000313" key="3">
    <source>
        <dbReference type="Proteomes" id="UP000467841"/>
    </source>
</evidence>
<keyword evidence="3" id="KW-1185">Reference proteome</keyword>
<dbReference type="PROSITE" id="PS50181">
    <property type="entry name" value="FBOX"/>
    <property type="match status" value="1"/>
</dbReference>
<dbReference type="EMBL" id="CACVBM020001385">
    <property type="protein sequence ID" value="CAA7048154.1"/>
    <property type="molecule type" value="Genomic_DNA"/>
</dbReference>
<gene>
    <name evidence="2" type="ORF">MERR_LOCUS35389</name>
</gene>
<feature type="domain" description="F-box" evidence="1">
    <location>
        <begin position="1"/>
        <end position="44"/>
    </location>
</feature>
<sequence>MITNLPNDLMEDILSRVPIERMRAVRLTCTKWNTLSNSPIFAKMHIDKAFDPAKEDESESRIIVLMEENLYLLSVFVNVNVYDVIIDFSVEQTGKLTCLDEQVKISNVYHCDGLLLCILEDVATRVVVWNPYLGQTRWIQLRSSHVVPWGLGFHNVSRYGIGYEDKGPGRNHKILRFIDVFLMEDGYKFLWYEIYDFESGLWTTLDVTEPHWRITHGDGVSVKGNTYWCARERDAEGWNGRRDYIKHIICFDYTRKRFGPLLPLPSEYTYAHVTLSCVREEKLAALCNSDENDDYWFEIWITTRIEAGKVSWSKFFTFNPNSLPHDSLFSFSGFYIDQVKKVVMFSGKRLNYHTVCIVNEEGEYQGEVAIGNLTEEKWWRSSLCPYVPSLVQVKGGRREKQSDLENFRYDEMMSRLTLFLWRCKKLGRNCSIST</sequence>
<dbReference type="PANTHER" id="PTHR31672">
    <property type="entry name" value="BNACNNG10540D PROTEIN"/>
    <property type="match status" value="1"/>
</dbReference>